<sequence length="126" mass="14001">MSNASAHHLKINLDKTAQLYLPGKSYRIHDLTITIDNSIVAPTRPQKAAQALVMALIAHRSRGSAPRPAAQRHKTRAPSQLHRDLRDPELQAHEYKETPGQWREPLMITGGWFGGLKASKPNTEAP</sequence>
<dbReference type="AlphaFoldDB" id="A0A9N7YL83"/>
<evidence type="ECO:0000313" key="3">
    <source>
        <dbReference type="Proteomes" id="UP001153269"/>
    </source>
</evidence>
<dbReference type="Proteomes" id="UP001153269">
    <property type="component" value="Unassembled WGS sequence"/>
</dbReference>
<keyword evidence="3" id="KW-1185">Reference proteome</keyword>
<accession>A0A9N7YL83</accession>
<gene>
    <name evidence="2" type="ORF">PLEPLA_LOCUS23771</name>
</gene>
<feature type="compositionally biased region" description="Basic and acidic residues" evidence="1">
    <location>
        <begin position="81"/>
        <end position="97"/>
    </location>
</feature>
<organism evidence="2 3">
    <name type="scientific">Pleuronectes platessa</name>
    <name type="common">European plaice</name>
    <dbReference type="NCBI Taxonomy" id="8262"/>
    <lineage>
        <taxon>Eukaryota</taxon>
        <taxon>Metazoa</taxon>
        <taxon>Chordata</taxon>
        <taxon>Craniata</taxon>
        <taxon>Vertebrata</taxon>
        <taxon>Euteleostomi</taxon>
        <taxon>Actinopterygii</taxon>
        <taxon>Neopterygii</taxon>
        <taxon>Teleostei</taxon>
        <taxon>Neoteleostei</taxon>
        <taxon>Acanthomorphata</taxon>
        <taxon>Carangaria</taxon>
        <taxon>Pleuronectiformes</taxon>
        <taxon>Pleuronectoidei</taxon>
        <taxon>Pleuronectidae</taxon>
        <taxon>Pleuronectes</taxon>
    </lineage>
</organism>
<reference evidence="2" key="1">
    <citation type="submission" date="2020-03" db="EMBL/GenBank/DDBJ databases">
        <authorList>
            <person name="Weist P."/>
        </authorList>
    </citation>
    <scope>NUCLEOTIDE SEQUENCE</scope>
</reference>
<comment type="caution">
    <text evidence="2">The sequence shown here is derived from an EMBL/GenBank/DDBJ whole genome shotgun (WGS) entry which is preliminary data.</text>
</comment>
<name>A0A9N7YL83_PLEPL</name>
<feature type="region of interest" description="Disordered" evidence="1">
    <location>
        <begin position="60"/>
        <end position="101"/>
    </location>
</feature>
<proteinExistence type="predicted"/>
<protein>
    <submittedName>
        <fullName evidence="2">Uncharacterized protein</fullName>
    </submittedName>
</protein>
<evidence type="ECO:0000256" key="1">
    <source>
        <dbReference type="SAM" id="MobiDB-lite"/>
    </source>
</evidence>
<evidence type="ECO:0000313" key="2">
    <source>
        <dbReference type="EMBL" id="CAB1435720.1"/>
    </source>
</evidence>
<dbReference type="EMBL" id="CADEAL010001802">
    <property type="protein sequence ID" value="CAB1435720.1"/>
    <property type="molecule type" value="Genomic_DNA"/>
</dbReference>